<sequence>MGAPASSRLKRPESNKQAERMAQGDDGTSEKGWYSRGYLPHFDGAGIVQTNPVKAGLVSAPREWRWNSARYRGAE</sequence>
<evidence type="ECO:0000313" key="2">
    <source>
        <dbReference type="EMBL" id="TXL71706.1"/>
    </source>
</evidence>
<reference evidence="2 3" key="1">
    <citation type="submission" date="2019-06" db="EMBL/GenBank/DDBJ databases">
        <title>New taxonomy in bacterial strain CC-CFT640, isolated from vineyard.</title>
        <authorList>
            <person name="Lin S.-Y."/>
            <person name="Tsai C.-F."/>
            <person name="Young C.-C."/>
        </authorList>
    </citation>
    <scope>NUCLEOTIDE SEQUENCE [LARGE SCALE GENOMIC DNA]</scope>
    <source>
        <strain evidence="2 3">CC-CFT640</strain>
    </source>
</reference>
<dbReference type="RefSeq" id="WP_147850465.1">
    <property type="nucleotide sequence ID" value="NZ_VDUZ01000040.1"/>
</dbReference>
<protein>
    <submittedName>
        <fullName evidence="2">Uncharacterized protein</fullName>
    </submittedName>
</protein>
<evidence type="ECO:0000256" key="1">
    <source>
        <dbReference type="SAM" id="MobiDB-lite"/>
    </source>
</evidence>
<organism evidence="2 3">
    <name type="scientific">Vineibacter terrae</name>
    <dbReference type="NCBI Taxonomy" id="2586908"/>
    <lineage>
        <taxon>Bacteria</taxon>
        <taxon>Pseudomonadati</taxon>
        <taxon>Pseudomonadota</taxon>
        <taxon>Alphaproteobacteria</taxon>
        <taxon>Hyphomicrobiales</taxon>
        <taxon>Vineibacter</taxon>
    </lineage>
</organism>
<keyword evidence="3" id="KW-1185">Reference proteome</keyword>
<gene>
    <name evidence="2" type="ORF">FHP25_28870</name>
</gene>
<dbReference type="OrthoDB" id="9814067at2"/>
<dbReference type="EMBL" id="VDUZ01000040">
    <property type="protein sequence ID" value="TXL71706.1"/>
    <property type="molecule type" value="Genomic_DNA"/>
</dbReference>
<comment type="caution">
    <text evidence="2">The sequence shown here is derived from an EMBL/GenBank/DDBJ whole genome shotgun (WGS) entry which is preliminary data.</text>
</comment>
<accession>A0A5C8PEY0</accession>
<proteinExistence type="predicted"/>
<dbReference type="Proteomes" id="UP000321638">
    <property type="component" value="Unassembled WGS sequence"/>
</dbReference>
<dbReference type="AlphaFoldDB" id="A0A5C8PEY0"/>
<feature type="region of interest" description="Disordered" evidence="1">
    <location>
        <begin position="1"/>
        <end position="33"/>
    </location>
</feature>
<name>A0A5C8PEY0_9HYPH</name>
<feature type="compositionally biased region" description="Basic and acidic residues" evidence="1">
    <location>
        <begin position="10"/>
        <end position="23"/>
    </location>
</feature>
<evidence type="ECO:0000313" key="3">
    <source>
        <dbReference type="Proteomes" id="UP000321638"/>
    </source>
</evidence>